<feature type="compositionally biased region" description="Basic and acidic residues" evidence="1">
    <location>
        <begin position="1"/>
        <end position="11"/>
    </location>
</feature>
<accession>A0A0C9UF97</accession>
<organism evidence="2 3">
    <name type="scientific">Sphaerobolus stellatus (strain SS14)</name>
    <dbReference type="NCBI Taxonomy" id="990650"/>
    <lineage>
        <taxon>Eukaryota</taxon>
        <taxon>Fungi</taxon>
        <taxon>Dikarya</taxon>
        <taxon>Basidiomycota</taxon>
        <taxon>Agaricomycotina</taxon>
        <taxon>Agaricomycetes</taxon>
        <taxon>Phallomycetidae</taxon>
        <taxon>Geastrales</taxon>
        <taxon>Sphaerobolaceae</taxon>
        <taxon>Sphaerobolus</taxon>
    </lineage>
</organism>
<dbReference type="Proteomes" id="UP000054279">
    <property type="component" value="Unassembled WGS sequence"/>
</dbReference>
<keyword evidence="3" id="KW-1185">Reference proteome</keyword>
<reference evidence="2 3" key="1">
    <citation type="submission" date="2014-06" db="EMBL/GenBank/DDBJ databases">
        <title>Evolutionary Origins and Diversification of the Mycorrhizal Mutualists.</title>
        <authorList>
            <consortium name="DOE Joint Genome Institute"/>
            <consortium name="Mycorrhizal Genomics Consortium"/>
            <person name="Kohler A."/>
            <person name="Kuo A."/>
            <person name="Nagy L.G."/>
            <person name="Floudas D."/>
            <person name="Copeland A."/>
            <person name="Barry K.W."/>
            <person name="Cichocki N."/>
            <person name="Veneault-Fourrey C."/>
            <person name="LaButti K."/>
            <person name="Lindquist E.A."/>
            <person name="Lipzen A."/>
            <person name="Lundell T."/>
            <person name="Morin E."/>
            <person name="Murat C."/>
            <person name="Riley R."/>
            <person name="Ohm R."/>
            <person name="Sun H."/>
            <person name="Tunlid A."/>
            <person name="Henrissat B."/>
            <person name="Grigoriev I.V."/>
            <person name="Hibbett D.S."/>
            <person name="Martin F."/>
        </authorList>
    </citation>
    <scope>NUCLEOTIDE SEQUENCE [LARGE SCALE GENOMIC DNA]</scope>
    <source>
        <strain evidence="2 3">SS14</strain>
    </source>
</reference>
<evidence type="ECO:0000313" key="2">
    <source>
        <dbReference type="EMBL" id="KIJ41698.1"/>
    </source>
</evidence>
<feature type="region of interest" description="Disordered" evidence="1">
    <location>
        <begin position="1"/>
        <end position="32"/>
    </location>
</feature>
<evidence type="ECO:0000313" key="3">
    <source>
        <dbReference type="Proteomes" id="UP000054279"/>
    </source>
</evidence>
<name>A0A0C9UF97_SPHS4</name>
<sequence length="280" mass="30922">MPSRSWDELRRGGGKRFAGARPSPSPPHDVNELCDPKMDSGVIGHENGLWTHTPLFKNSWIPPFIDHNDRHVHARILQVAAADAVHNVLTTLVKCQSARQHSADTTIDMHHHHVASHSPFPSPISSFVPPPMSATHEYAGVKRASAPALNGAGKKTGCRRQSRCEGEDGSCDCGVSCSRDGRNPYDAYSKLRPRARAFSLACRTTCNPYPSTPTQCVSPYAHKHQYLDIHHPLHIRLRKTHFPLLQPPRPRVTLRAPISPPPIPLLQTPLPALPIPPVPR</sequence>
<dbReference type="EMBL" id="KN837135">
    <property type="protein sequence ID" value="KIJ41698.1"/>
    <property type="molecule type" value="Genomic_DNA"/>
</dbReference>
<protein>
    <submittedName>
        <fullName evidence="2">Uncharacterized protein</fullName>
    </submittedName>
</protein>
<gene>
    <name evidence="2" type="ORF">M422DRAFT_255314</name>
</gene>
<evidence type="ECO:0000256" key="1">
    <source>
        <dbReference type="SAM" id="MobiDB-lite"/>
    </source>
</evidence>
<proteinExistence type="predicted"/>
<dbReference type="HOGENOM" id="CLU_086754_0_0_1"/>
<dbReference type="AlphaFoldDB" id="A0A0C9UF97"/>